<dbReference type="AlphaFoldDB" id="A0A6F8YPD5"/>
<name>A0A6F8YPD5_9ACTN</name>
<organism evidence="1 2">
    <name type="scientific">Phytohabitans suffuscus</name>
    <dbReference type="NCBI Taxonomy" id="624315"/>
    <lineage>
        <taxon>Bacteria</taxon>
        <taxon>Bacillati</taxon>
        <taxon>Actinomycetota</taxon>
        <taxon>Actinomycetes</taxon>
        <taxon>Micromonosporales</taxon>
        <taxon>Micromonosporaceae</taxon>
    </lineage>
</organism>
<evidence type="ECO:0000313" key="2">
    <source>
        <dbReference type="Proteomes" id="UP000503011"/>
    </source>
</evidence>
<dbReference type="Proteomes" id="UP000503011">
    <property type="component" value="Chromosome"/>
</dbReference>
<reference evidence="1 2" key="2">
    <citation type="submission" date="2020-03" db="EMBL/GenBank/DDBJ databases">
        <authorList>
            <person name="Ichikawa N."/>
            <person name="Kimura A."/>
            <person name="Kitahashi Y."/>
            <person name="Uohara A."/>
        </authorList>
    </citation>
    <scope>NUCLEOTIDE SEQUENCE [LARGE SCALE GENOMIC DNA]</scope>
    <source>
        <strain evidence="1 2">NBRC 105367</strain>
    </source>
</reference>
<reference evidence="1 2" key="1">
    <citation type="submission" date="2020-03" db="EMBL/GenBank/DDBJ databases">
        <title>Whole genome shotgun sequence of Phytohabitans suffuscus NBRC 105367.</title>
        <authorList>
            <person name="Komaki H."/>
            <person name="Tamura T."/>
        </authorList>
    </citation>
    <scope>NUCLEOTIDE SEQUENCE [LARGE SCALE GENOMIC DNA]</scope>
    <source>
        <strain evidence="1 2">NBRC 105367</strain>
    </source>
</reference>
<protein>
    <submittedName>
        <fullName evidence="1">Uncharacterized protein</fullName>
    </submittedName>
</protein>
<gene>
    <name evidence="1" type="ORF">Psuf_051540</name>
</gene>
<proteinExistence type="predicted"/>
<dbReference type="EMBL" id="AP022871">
    <property type="protein sequence ID" value="BCB87841.1"/>
    <property type="molecule type" value="Genomic_DNA"/>
</dbReference>
<evidence type="ECO:0000313" key="1">
    <source>
        <dbReference type="EMBL" id="BCB87841.1"/>
    </source>
</evidence>
<dbReference type="KEGG" id="psuu:Psuf_051540"/>
<keyword evidence="2" id="KW-1185">Reference proteome</keyword>
<accession>A0A6F8YPD5</accession>
<sequence>MSYRDVRGGPDRCSRSLTLRVTQPKPNLASLRDGPGAVSGGFDPDRCSRCLTLRGPASTIRARVRPSRRPHRLRAWGPVTVPDLPRPLAREKAKPWVLLAPRRSEAANSRFCSDLHQSTIQSIYAHTWT</sequence>